<evidence type="ECO:0000256" key="7">
    <source>
        <dbReference type="HAMAP-Rule" id="MF_00523"/>
    </source>
</evidence>
<evidence type="ECO:0000256" key="8">
    <source>
        <dbReference type="SAM" id="MobiDB-lite"/>
    </source>
</evidence>
<keyword evidence="4 7" id="KW-0677">Repeat</keyword>
<dbReference type="NCBIfam" id="TIGR01853">
    <property type="entry name" value="lipid_A_lpxD"/>
    <property type="match status" value="1"/>
</dbReference>
<dbReference type="NCBIfam" id="NF002060">
    <property type="entry name" value="PRK00892.1"/>
    <property type="match status" value="1"/>
</dbReference>
<dbReference type="HAMAP" id="MF_00523">
    <property type="entry name" value="LpxD"/>
    <property type="match status" value="1"/>
</dbReference>
<dbReference type="InterPro" id="IPR018357">
    <property type="entry name" value="Hexapep_transf_CS"/>
</dbReference>
<feature type="domain" description="UDP-3-O-[3-hydroxymyristoyl] glucosamine N-acyltransferase non-repeat region" evidence="9">
    <location>
        <begin position="36"/>
        <end position="101"/>
    </location>
</feature>
<gene>
    <name evidence="7 10" type="primary">lpxD</name>
    <name evidence="10" type="ORF">GIW81_03505</name>
</gene>
<dbReference type="InterPro" id="IPR007691">
    <property type="entry name" value="LpxD"/>
</dbReference>
<dbReference type="GO" id="GO:0009245">
    <property type="term" value="P:lipid A biosynthetic process"/>
    <property type="evidence" value="ECO:0007669"/>
    <property type="project" value="UniProtKB-UniRule"/>
</dbReference>
<evidence type="ECO:0000256" key="5">
    <source>
        <dbReference type="ARBA" id="ARBA00023098"/>
    </source>
</evidence>
<dbReference type="AlphaFoldDB" id="A0A6I3KL09"/>
<evidence type="ECO:0000256" key="6">
    <source>
        <dbReference type="ARBA" id="ARBA00023315"/>
    </source>
</evidence>
<dbReference type="RefSeq" id="WP_154737944.1">
    <property type="nucleotide sequence ID" value="NZ_WMBQ01000001.1"/>
</dbReference>
<dbReference type="Proteomes" id="UP000440694">
    <property type="component" value="Unassembled WGS sequence"/>
</dbReference>
<evidence type="ECO:0000313" key="10">
    <source>
        <dbReference type="EMBL" id="MTD93401.1"/>
    </source>
</evidence>
<keyword evidence="3 7" id="KW-0808">Transferase</keyword>
<evidence type="ECO:0000256" key="3">
    <source>
        <dbReference type="ARBA" id="ARBA00022679"/>
    </source>
</evidence>
<dbReference type="Pfam" id="PF04613">
    <property type="entry name" value="LpxD"/>
    <property type="match status" value="1"/>
</dbReference>
<comment type="subunit">
    <text evidence="7">Homotrimer.</text>
</comment>
<comment type="function">
    <text evidence="7">Catalyzes the N-acylation of UDP-3-O-acylglucosamine using 3-hydroxyacyl-ACP as the acyl donor. Is involved in the biosynthesis of lipid A, a phosphorylated glycolipid that anchors the lipopolysaccharide to the outer membrane of the cell.</text>
</comment>
<organism evidence="10 11">
    <name type="scientific">Hyphomicrobium album</name>
    <dbReference type="NCBI Taxonomy" id="2665159"/>
    <lineage>
        <taxon>Bacteria</taxon>
        <taxon>Pseudomonadati</taxon>
        <taxon>Pseudomonadota</taxon>
        <taxon>Alphaproteobacteria</taxon>
        <taxon>Hyphomicrobiales</taxon>
        <taxon>Hyphomicrobiaceae</taxon>
        <taxon>Hyphomicrobium</taxon>
    </lineage>
</organism>
<dbReference type="InterPro" id="IPR020573">
    <property type="entry name" value="UDP_GlcNAc_AcTrfase_non-rep"/>
</dbReference>
<dbReference type="EC" id="2.3.1.191" evidence="7"/>
<dbReference type="PROSITE" id="PS00101">
    <property type="entry name" value="HEXAPEP_TRANSFERASES"/>
    <property type="match status" value="1"/>
</dbReference>
<name>A0A6I3KL09_9HYPH</name>
<dbReference type="SUPFAM" id="SSF51161">
    <property type="entry name" value="Trimeric LpxA-like enzymes"/>
    <property type="match status" value="1"/>
</dbReference>
<dbReference type="PANTHER" id="PTHR43378:SF2">
    <property type="entry name" value="UDP-3-O-ACYLGLUCOSAMINE N-ACYLTRANSFERASE 1, MITOCHONDRIAL-RELATED"/>
    <property type="match status" value="1"/>
</dbReference>
<evidence type="ECO:0000313" key="11">
    <source>
        <dbReference type="Proteomes" id="UP000440694"/>
    </source>
</evidence>
<dbReference type="InterPro" id="IPR001451">
    <property type="entry name" value="Hexapep"/>
</dbReference>
<dbReference type="InterPro" id="IPR011004">
    <property type="entry name" value="Trimer_LpxA-like_sf"/>
</dbReference>
<keyword evidence="6 7" id="KW-0012">Acyltransferase</keyword>
<comment type="similarity">
    <text evidence="7">Belongs to the transferase hexapeptide repeat family. LpxD subfamily.</text>
</comment>
<dbReference type="GO" id="GO:0103118">
    <property type="term" value="F:UDP-3-O-[(3R)-3-hydroxyacyl]-glucosamine N-acyltransferase activity"/>
    <property type="evidence" value="ECO:0007669"/>
    <property type="project" value="UniProtKB-EC"/>
</dbReference>
<dbReference type="Gene3D" id="2.160.10.10">
    <property type="entry name" value="Hexapeptide repeat proteins"/>
    <property type="match status" value="1"/>
</dbReference>
<dbReference type="Gene3D" id="3.40.1390.10">
    <property type="entry name" value="MurE/MurF, N-terminal domain"/>
    <property type="match status" value="1"/>
</dbReference>
<comment type="pathway">
    <text evidence="7">Bacterial outer membrane biogenesis; LPS lipid A biosynthesis.</text>
</comment>
<feature type="active site" description="Proton acceptor" evidence="7">
    <location>
        <position position="253"/>
    </location>
</feature>
<protein>
    <recommendedName>
        <fullName evidence="7">UDP-3-O-acylglucosamine N-acyltransferase</fullName>
        <ecNumber evidence="7">2.3.1.191</ecNumber>
    </recommendedName>
</protein>
<feature type="region of interest" description="Disordered" evidence="8">
    <location>
        <begin position="302"/>
        <end position="323"/>
    </location>
</feature>
<dbReference type="GO" id="GO:0016410">
    <property type="term" value="F:N-acyltransferase activity"/>
    <property type="evidence" value="ECO:0007669"/>
    <property type="project" value="InterPro"/>
</dbReference>
<keyword evidence="1 7" id="KW-0444">Lipid biosynthesis</keyword>
<evidence type="ECO:0000259" key="9">
    <source>
        <dbReference type="Pfam" id="PF04613"/>
    </source>
</evidence>
<dbReference type="GO" id="GO:0016020">
    <property type="term" value="C:membrane"/>
    <property type="evidence" value="ECO:0007669"/>
    <property type="project" value="GOC"/>
</dbReference>
<proteinExistence type="inferred from homology"/>
<keyword evidence="11" id="KW-1185">Reference proteome</keyword>
<keyword evidence="2 7" id="KW-0441">Lipid A biosynthesis</keyword>
<dbReference type="UniPathway" id="UPA00973"/>
<reference evidence="10 11" key="1">
    <citation type="submission" date="2019-11" db="EMBL/GenBank/DDBJ databases">
        <title>Identification of a novel strain.</title>
        <authorList>
            <person name="Xu Q."/>
            <person name="Wang G."/>
        </authorList>
    </citation>
    <scope>NUCLEOTIDE SEQUENCE [LARGE SCALE GENOMIC DNA]</scope>
    <source>
        <strain evidence="11">xq</strain>
    </source>
</reference>
<sequence>MEHPGFFKRAGPFTLADIARATGSELAPGPVTADTLLADVRTLSDAGPGDLTFFNNRKYADQLKATRAGACLVLPALAARVPDTTGRLVTPDPYRGFALALMLFYPDSRFSQAAPPGDQRIAASAELEEGVIVEPGAVIGAEARIGRGTRIAAGAVVGYRVSIGRDSYIGPLATVVHALVGDRVIIHSGVRIGQDGFGFAMGPQGHFKVPQIGRVIIQDDVEIGANSTIDRGALKDTVIGEGSKIDNLVQIGHNVVVGRHCVLVAQVGIAGSAELGDFVVMGGQSGTPGHIKVGAGAQIAGTSHPTKDVPPGAKVGGTPGRPLTQWARETAWLARMAKRGAKDDADEA</sequence>
<comment type="caution">
    <text evidence="10">The sequence shown here is derived from an EMBL/GenBank/DDBJ whole genome shotgun (WGS) entry which is preliminary data.</text>
</comment>
<evidence type="ECO:0000256" key="4">
    <source>
        <dbReference type="ARBA" id="ARBA00022737"/>
    </source>
</evidence>
<dbReference type="Pfam" id="PF00132">
    <property type="entry name" value="Hexapep"/>
    <property type="match status" value="2"/>
</dbReference>
<evidence type="ECO:0000256" key="2">
    <source>
        <dbReference type="ARBA" id="ARBA00022556"/>
    </source>
</evidence>
<evidence type="ECO:0000256" key="1">
    <source>
        <dbReference type="ARBA" id="ARBA00022516"/>
    </source>
</evidence>
<comment type="catalytic activity">
    <reaction evidence="7">
        <text>a UDP-3-O-[(3R)-3-hydroxyacyl]-alpha-D-glucosamine + a (3R)-hydroxyacyl-[ACP] = a UDP-2-N,3-O-bis[(3R)-3-hydroxyacyl]-alpha-D-glucosamine + holo-[ACP] + H(+)</text>
        <dbReference type="Rhea" id="RHEA:53836"/>
        <dbReference type="Rhea" id="RHEA-COMP:9685"/>
        <dbReference type="Rhea" id="RHEA-COMP:9945"/>
        <dbReference type="ChEBI" id="CHEBI:15378"/>
        <dbReference type="ChEBI" id="CHEBI:64479"/>
        <dbReference type="ChEBI" id="CHEBI:78827"/>
        <dbReference type="ChEBI" id="CHEBI:137740"/>
        <dbReference type="ChEBI" id="CHEBI:137748"/>
        <dbReference type="EC" id="2.3.1.191"/>
    </reaction>
</comment>
<dbReference type="EMBL" id="WMBQ01000001">
    <property type="protein sequence ID" value="MTD93401.1"/>
    <property type="molecule type" value="Genomic_DNA"/>
</dbReference>
<dbReference type="CDD" id="cd03352">
    <property type="entry name" value="LbH_LpxD"/>
    <property type="match status" value="1"/>
</dbReference>
<accession>A0A6I3KL09</accession>
<dbReference type="PANTHER" id="PTHR43378">
    <property type="entry name" value="UDP-3-O-ACYLGLUCOSAMINE N-ACYLTRANSFERASE"/>
    <property type="match status" value="1"/>
</dbReference>
<keyword evidence="5 7" id="KW-0443">Lipid metabolism</keyword>